<feature type="compositionally biased region" description="Basic residues" evidence="2">
    <location>
        <begin position="44"/>
        <end position="56"/>
    </location>
</feature>
<feature type="transmembrane region" description="Helical" evidence="3">
    <location>
        <begin position="134"/>
        <end position="153"/>
    </location>
</feature>
<organism evidence="5 6">
    <name type="scientific">Desulfobulbus oligotrophicus</name>
    <dbReference type="NCBI Taxonomy" id="1909699"/>
    <lineage>
        <taxon>Bacteria</taxon>
        <taxon>Pseudomonadati</taxon>
        <taxon>Thermodesulfobacteriota</taxon>
        <taxon>Desulfobulbia</taxon>
        <taxon>Desulfobulbales</taxon>
        <taxon>Desulfobulbaceae</taxon>
        <taxon>Desulfobulbus</taxon>
    </lineage>
</organism>
<dbReference type="PANTHER" id="PTHR37423">
    <property type="entry name" value="SOLUBLE LYTIC MUREIN TRANSGLYCOSYLASE-RELATED"/>
    <property type="match status" value="1"/>
</dbReference>
<comment type="similarity">
    <text evidence="1">Belongs to the transglycosylase Slt family.</text>
</comment>
<evidence type="ECO:0000313" key="5">
    <source>
        <dbReference type="EMBL" id="QQG67055.1"/>
    </source>
</evidence>
<keyword evidence="3" id="KW-1133">Transmembrane helix</keyword>
<evidence type="ECO:0000256" key="3">
    <source>
        <dbReference type="SAM" id="Phobius"/>
    </source>
</evidence>
<feature type="compositionally biased region" description="Basic and acidic residues" evidence="2">
    <location>
        <begin position="13"/>
        <end position="27"/>
    </location>
</feature>
<proteinExistence type="inferred from homology"/>
<evidence type="ECO:0000259" key="4">
    <source>
        <dbReference type="Pfam" id="PF01464"/>
    </source>
</evidence>
<evidence type="ECO:0000313" key="6">
    <source>
        <dbReference type="Proteomes" id="UP000596092"/>
    </source>
</evidence>
<reference evidence="5 6" key="1">
    <citation type="submission" date="2020-05" db="EMBL/GenBank/DDBJ databases">
        <title>Complete genome of Desulfobulbus oligotrophicus.</title>
        <authorList>
            <person name="Podar M."/>
        </authorList>
    </citation>
    <scope>NUCLEOTIDE SEQUENCE [LARGE SCALE GENOMIC DNA]</scope>
    <source>
        <strain evidence="5 6">Prop6</strain>
    </source>
</reference>
<keyword evidence="6" id="KW-1185">Reference proteome</keyword>
<dbReference type="KEGG" id="dog:HP555_13130"/>
<feature type="transmembrane region" description="Helical" evidence="3">
    <location>
        <begin position="97"/>
        <end position="122"/>
    </location>
</feature>
<feature type="compositionally biased region" description="Polar residues" evidence="2">
    <location>
        <begin position="1"/>
        <end position="11"/>
    </location>
</feature>
<dbReference type="PANTHER" id="PTHR37423:SF2">
    <property type="entry name" value="MEMBRANE-BOUND LYTIC MUREIN TRANSGLYCOSYLASE C"/>
    <property type="match status" value="1"/>
</dbReference>
<dbReference type="EMBL" id="CP054140">
    <property type="protein sequence ID" value="QQG67055.1"/>
    <property type="molecule type" value="Genomic_DNA"/>
</dbReference>
<dbReference type="Proteomes" id="UP000596092">
    <property type="component" value="Chromosome"/>
</dbReference>
<keyword evidence="3" id="KW-0472">Membrane</keyword>
<name>A0A7T6AS02_9BACT</name>
<feature type="domain" description="Transglycosylase SLT" evidence="4">
    <location>
        <begin position="209"/>
        <end position="308"/>
    </location>
</feature>
<keyword evidence="3" id="KW-0812">Transmembrane</keyword>
<protein>
    <submittedName>
        <fullName evidence="5">Transglycosylase SLT domain-containing protein</fullName>
    </submittedName>
</protein>
<dbReference type="Gene3D" id="1.10.530.10">
    <property type="match status" value="1"/>
</dbReference>
<dbReference type="AlphaFoldDB" id="A0A7T6AS02"/>
<dbReference type="InterPro" id="IPR023346">
    <property type="entry name" value="Lysozyme-like_dom_sf"/>
</dbReference>
<evidence type="ECO:0000256" key="1">
    <source>
        <dbReference type="ARBA" id="ARBA00007734"/>
    </source>
</evidence>
<sequence length="377" mass="41895">MTKPSVQQTRPQTKKEEKKEEVKEQKKPAVKRKSRAKNAPPSSKKTKRTKRPRKPKLSTRQLIAWIGVEVLGLTITAVIGIIVLLGYTAAGFSGSEFFAHLLPFALGVLVMMLVFAALLAGWMRLRTWLHRKNTYAPAIVALVLVVISGGFTLKGDFFFAFNQFRILIGGKAEAGRATLTHQVYAAYRRIDPEQLLQLIERAKPYSAEINAAAKAFRLDPDLLLGLAATESSFLPRESKDGGQGLFQITRIPEAAAQEAARSLGIDKPLISDHRHNGYLAAATLAHYLRQMNGDLFLGLLAYNIGPRNGGLRFIMQQYGATDFVTIQPYLQQLPRDYPIRTLCNSLAFRLFRTEGKLLAYEEGLNAVRIQHIGIPGL</sequence>
<gene>
    <name evidence="5" type="ORF">HP555_13130</name>
</gene>
<accession>A0A7T6AS02</accession>
<dbReference type="SUPFAM" id="SSF53955">
    <property type="entry name" value="Lysozyme-like"/>
    <property type="match status" value="1"/>
</dbReference>
<dbReference type="Pfam" id="PF01464">
    <property type="entry name" value="SLT"/>
    <property type="match status" value="1"/>
</dbReference>
<evidence type="ECO:0000256" key="2">
    <source>
        <dbReference type="SAM" id="MobiDB-lite"/>
    </source>
</evidence>
<feature type="transmembrane region" description="Helical" evidence="3">
    <location>
        <begin position="62"/>
        <end position="85"/>
    </location>
</feature>
<dbReference type="InterPro" id="IPR008258">
    <property type="entry name" value="Transglycosylase_SLT_dom_1"/>
</dbReference>
<feature type="region of interest" description="Disordered" evidence="2">
    <location>
        <begin position="1"/>
        <end position="56"/>
    </location>
</feature>